<organism evidence="2 3">
    <name type="scientific">Bulleidia extructa W1219</name>
    <dbReference type="NCBI Taxonomy" id="679192"/>
    <lineage>
        <taxon>Bacteria</taxon>
        <taxon>Bacillati</taxon>
        <taxon>Bacillota</taxon>
        <taxon>Erysipelotrichia</taxon>
        <taxon>Erysipelotrichales</taxon>
        <taxon>Erysipelotrichaceae</taxon>
        <taxon>Bulleidia</taxon>
    </lineage>
</organism>
<proteinExistence type="predicted"/>
<dbReference type="InterPro" id="IPR033880">
    <property type="entry name" value="SPFH_YdjI"/>
</dbReference>
<dbReference type="eggNOG" id="COG4260">
    <property type="taxonomic scope" value="Bacteria"/>
</dbReference>
<gene>
    <name evidence="2" type="ORF">HMPREF9013_0997</name>
</gene>
<dbReference type="Proteomes" id="UP000005017">
    <property type="component" value="Unassembled WGS sequence"/>
</dbReference>
<dbReference type="RefSeq" id="WP_006626635.1">
    <property type="nucleotide sequence ID" value="NZ_ADFR01000002.1"/>
</dbReference>
<feature type="domain" description="SPFH" evidence="1">
    <location>
        <begin position="46"/>
        <end position="265"/>
    </location>
</feature>
<accession>D2MML4</accession>
<evidence type="ECO:0000259" key="1">
    <source>
        <dbReference type="Pfam" id="PF13421"/>
    </source>
</evidence>
<dbReference type="PANTHER" id="PTHR37826:SF2">
    <property type="entry name" value="ZINC-RIBBON DOMAIN-CONTAINING PROTEIN"/>
    <property type="match status" value="1"/>
</dbReference>
<comment type="caution">
    <text evidence="2">The sequence shown here is derived from an EMBL/GenBank/DDBJ whole genome shotgun (WGS) entry which is preliminary data.</text>
</comment>
<evidence type="ECO:0000313" key="2">
    <source>
        <dbReference type="EMBL" id="EFC06290.1"/>
    </source>
</evidence>
<keyword evidence="3" id="KW-1185">Reference proteome</keyword>
<name>D2MML4_9FIRM</name>
<dbReference type="Pfam" id="PF13421">
    <property type="entry name" value="Band_7_1"/>
    <property type="match status" value="1"/>
</dbReference>
<protein>
    <recommendedName>
        <fullName evidence="1">SPFH domain-containing protein</fullName>
    </recommendedName>
</protein>
<dbReference type="PANTHER" id="PTHR37826">
    <property type="entry name" value="FLOTILLIN BAND_7_5 DOMAIN PROTEIN"/>
    <property type="match status" value="1"/>
</dbReference>
<dbReference type="EMBL" id="ADFR01000002">
    <property type="protein sequence ID" value="EFC06290.1"/>
    <property type="molecule type" value="Genomic_DNA"/>
</dbReference>
<dbReference type="CDD" id="cd03408">
    <property type="entry name" value="SPFH_like_u1"/>
    <property type="match status" value="1"/>
</dbReference>
<dbReference type="STRING" id="679192.HMPREF9013_0997"/>
<evidence type="ECO:0000313" key="3">
    <source>
        <dbReference type="Proteomes" id="UP000005017"/>
    </source>
</evidence>
<dbReference type="AlphaFoldDB" id="D2MML4"/>
<sequence>MGFISVGIEAVRSTLKDVWKDYIYCDALDNDTLVTKGLNRNSSNGNVLSDQSKVLVSDGQCLLVVENGKIIDLVAEPGEYIYDKNAEPSIFLGGFKSALSSVFSEISSRFSYGGQTGQDQRVYFINTKEITGLKYGTPNPIPFRVVEEKAGIDMDISLKAFGTYSIHVVNPVLFYKNVSGNVDPDYRLETLNEQLRAELLTALQPALAKLSGQGIRYSQIPGHTEELAQSLNEQLSSKWKDLRGIQIVSFGVNSIVADEEDEAILKSLQKAAAFRDPNLAAANLASAQAQAMQDAAKNPNGAMMGFMGLNAAQQSGGINVNELYKQSSSWLCPNCQITNEGKFCSNCGTKKPE</sequence>
<reference evidence="3" key="1">
    <citation type="submission" date="2009-12" db="EMBL/GenBank/DDBJ databases">
        <title>Sequence of Clostridiales genomosp. BVAB3 str. UPII9-5.</title>
        <authorList>
            <person name="Madupu R."/>
            <person name="Durkin A.S."/>
            <person name="Torralba M."/>
            <person name="Methe B."/>
            <person name="Sutton G.G."/>
            <person name="Strausberg R.L."/>
            <person name="Nelson K.E."/>
        </authorList>
    </citation>
    <scope>NUCLEOTIDE SEQUENCE [LARGE SCALE GENOMIC DNA]</scope>
    <source>
        <strain evidence="3">W1219</strain>
    </source>
</reference>
<dbReference type="OrthoDB" id="9764015at2"/>